<dbReference type="EMBL" id="MDYP01000036">
    <property type="protein sequence ID" value="OQE02983.1"/>
    <property type="molecule type" value="Genomic_DNA"/>
</dbReference>
<dbReference type="InterPro" id="IPR011990">
    <property type="entry name" value="TPR-like_helical_dom_sf"/>
</dbReference>
<protein>
    <recommendedName>
        <fullName evidence="4">C2H2-type domain-containing protein</fullName>
    </recommendedName>
</protein>
<evidence type="ECO:0000256" key="1">
    <source>
        <dbReference type="SAM" id="MobiDB-lite"/>
    </source>
</evidence>
<dbReference type="STRING" id="29845.A0A1V6RNI6"/>
<dbReference type="Proteomes" id="UP000191518">
    <property type="component" value="Unassembled WGS sequence"/>
</dbReference>
<feature type="compositionally biased region" description="Basic and acidic residues" evidence="1">
    <location>
        <begin position="186"/>
        <end position="197"/>
    </location>
</feature>
<dbReference type="PANTHER" id="PTHR35391:SF7">
    <property type="entry name" value="C2H2-TYPE DOMAIN-CONTAINING PROTEIN"/>
    <property type="match status" value="1"/>
</dbReference>
<keyword evidence="3" id="KW-1185">Reference proteome</keyword>
<gene>
    <name evidence="2" type="ORF">PENVUL_c036G09540</name>
</gene>
<comment type="caution">
    <text evidence="2">The sequence shown here is derived from an EMBL/GenBank/DDBJ whole genome shotgun (WGS) entry which is preliminary data.</text>
</comment>
<name>A0A1V6RNI6_9EURO</name>
<evidence type="ECO:0008006" key="4">
    <source>
        <dbReference type="Google" id="ProtNLM"/>
    </source>
</evidence>
<feature type="region of interest" description="Disordered" evidence="1">
    <location>
        <begin position="175"/>
        <end position="197"/>
    </location>
</feature>
<reference evidence="3" key="1">
    <citation type="journal article" date="2017" name="Nat. Microbiol.">
        <title>Global analysis of biosynthetic gene clusters reveals vast potential of secondary metabolite production in Penicillium species.</title>
        <authorList>
            <person name="Nielsen J.C."/>
            <person name="Grijseels S."/>
            <person name="Prigent S."/>
            <person name="Ji B."/>
            <person name="Dainat J."/>
            <person name="Nielsen K.F."/>
            <person name="Frisvad J.C."/>
            <person name="Workman M."/>
            <person name="Nielsen J."/>
        </authorList>
    </citation>
    <scope>NUCLEOTIDE SEQUENCE [LARGE SCALE GENOMIC DNA]</scope>
    <source>
        <strain evidence="3">IBT 29486</strain>
    </source>
</reference>
<dbReference type="AlphaFoldDB" id="A0A1V6RNI6"/>
<dbReference type="PANTHER" id="PTHR35391">
    <property type="entry name" value="C2H2-TYPE DOMAIN-CONTAINING PROTEIN-RELATED"/>
    <property type="match status" value="1"/>
</dbReference>
<proteinExistence type="predicted"/>
<organism evidence="2 3">
    <name type="scientific">Penicillium vulpinum</name>
    <dbReference type="NCBI Taxonomy" id="29845"/>
    <lineage>
        <taxon>Eukaryota</taxon>
        <taxon>Fungi</taxon>
        <taxon>Dikarya</taxon>
        <taxon>Ascomycota</taxon>
        <taxon>Pezizomycotina</taxon>
        <taxon>Eurotiomycetes</taxon>
        <taxon>Eurotiomycetidae</taxon>
        <taxon>Eurotiales</taxon>
        <taxon>Aspergillaceae</taxon>
        <taxon>Penicillium</taxon>
    </lineage>
</organism>
<evidence type="ECO:0000313" key="3">
    <source>
        <dbReference type="Proteomes" id="UP000191518"/>
    </source>
</evidence>
<evidence type="ECO:0000313" key="2">
    <source>
        <dbReference type="EMBL" id="OQE02983.1"/>
    </source>
</evidence>
<sequence>MTFGVLPVLLRDTSQSRQKGVQAPGFFCDPTTFGDCVKANLYDSYTEWSEHERQFHRRGWICGLCSCTSKSEAFFLDHLRDSHARVFPEDQQQAMARLSERYTSSAQQCPLCTKPPVSNPICFQQQLARHLQQLSVSVLPCPESEQNKHATRDGESTESQQVVVIDNEARTSLKSISTNQRSSVMEGDKTLSEHSKPVDRLEVPEAENQPVAEAQIAKKLREMQSNERTLGPEHPSTVKGRNKLASTYWKRDQLEEAVELSEKVPPIKDTKAGENNSSAVTSMSNIAWSYKSQARILI</sequence>
<dbReference type="Gene3D" id="1.25.40.10">
    <property type="entry name" value="Tetratricopeptide repeat domain"/>
    <property type="match status" value="1"/>
</dbReference>
<accession>A0A1V6RNI6</accession>